<keyword evidence="2" id="KW-1185">Reference proteome</keyword>
<dbReference type="InParanoid" id="A0A6P8J132"/>
<organism evidence="2 3">
    <name type="scientific">Actinia tenebrosa</name>
    <name type="common">Australian red waratah sea anemone</name>
    <dbReference type="NCBI Taxonomy" id="6105"/>
    <lineage>
        <taxon>Eukaryota</taxon>
        <taxon>Metazoa</taxon>
        <taxon>Cnidaria</taxon>
        <taxon>Anthozoa</taxon>
        <taxon>Hexacorallia</taxon>
        <taxon>Actiniaria</taxon>
        <taxon>Actiniidae</taxon>
        <taxon>Actinia</taxon>
    </lineage>
</organism>
<proteinExistence type="predicted"/>
<sequence length="1087" mass="123118">MPVVPPNFENSSLSPSSSRSLLQSGQTGSQANLQPQSSSTTISTGTFNFPDEDTNNVNDPNREWAILNKYLEDKELLQVINSWLLLIAGQEELPYNPYPTLVWYARRQAERFHLFFEEEDTILQKLDCSAYNVGDHVARTHEEPARWGLPPLLKAVNTKALEKFDWLLTTIPSDVSHLDTRDAKYIVHETVPVLTGPCIFLDSLYPDIPLVQVNLEYGIAGPRKEHAVEMFAELVLSVLVPEQDDQSWSYSTWTYQNLYENQEEFLFMVQAATRNQKTITSECLFRLDPNSQHYKRGEIVCNLTFMRVESDRVVSESPMPYFSAYQGVFKSHSSLVKYLAWFENVEKTEKPPEFCEPTTSSTKRSSIFFTRGKKTSNTNSITSTTTTSRTALGGTSGATESSLCPDGGPYAEHVKEKMRKHLLQNIASFPGHENLFVVLHDVILLLLFNRDQDQAENGLVEAYRLLQSTLYKMYLLIEENTFLQSLVSRFTKQESADSYAVQVLYLEYRQHLKDLLCNELQERSIGFTVAGQVLLDRLDAVTIRPSFHVSSSDKTGTLPLNTQVFDELRAINKYCLTLMLGLVDDALVFCPTLKQYFSPIDTSHHSLLTNYTFKHGVEQQSILHQDKTYLNVEDAEEKIRAPAAIASQAVILKYFVETRLDQTFEGFLGQLLSSSCLPPNPYPRLVSHLRITSVSMEMFGEKHEKLVSRLLPGSAQLIDAKHYLYGFPGCEAYGMISSLCALDSKHYNELLIKTKVVHNEVGARVTDQGIKATVGVALTGFSPLYGRSMPYFHEVELEEHYLLQGPSHIKTDTINHFTKLVYDHLAGFAEESSVLFVGLFLGDVRRSLSDIVEKKSSFIAQLSSTVKQKKPVYMKAYVQMDWRLVLVKKSFLLHYIEGQFIGYHRFYTLSPITYYQNVFSSQSTVSKPTSSYVAEAWYMFHSAAAQLEYLITLNKTLQNVINEELSRTFTPARADKENNQSLLDEAVVGQMTMAYSQKLHEILKRGTCMAPSGLTALLQNKLRSVTDVNQTSNTLQLKISQQSVSVLQEMNDLLQPLLDASAHEIHQICPDVQHALRSITTEIQLSQ</sequence>
<evidence type="ECO:0000313" key="2">
    <source>
        <dbReference type="Proteomes" id="UP000515163"/>
    </source>
</evidence>
<feature type="compositionally biased region" description="Low complexity" evidence="1">
    <location>
        <begin position="378"/>
        <end position="399"/>
    </location>
</feature>
<dbReference type="Proteomes" id="UP000515163">
    <property type="component" value="Unplaced"/>
</dbReference>
<feature type="region of interest" description="Disordered" evidence="1">
    <location>
        <begin position="1"/>
        <end position="60"/>
    </location>
</feature>
<gene>
    <name evidence="3" type="primary">LOC116307221</name>
</gene>
<feature type="region of interest" description="Disordered" evidence="1">
    <location>
        <begin position="378"/>
        <end position="405"/>
    </location>
</feature>
<dbReference type="AlphaFoldDB" id="A0A6P8J132"/>
<dbReference type="GeneID" id="116307221"/>
<name>A0A6P8J132_ACTTE</name>
<evidence type="ECO:0000256" key="1">
    <source>
        <dbReference type="SAM" id="MobiDB-lite"/>
    </source>
</evidence>
<reference evidence="3" key="1">
    <citation type="submission" date="2025-08" db="UniProtKB">
        <authorList>
            <consortium name="RefSeq"/>
        </authorList>
    </citation>
    <scope>IDENTIFICATION</scope>
    <source>
        <tissue evidence="3">Tentacle</tissue>
    </source>
</reference>
<dbReference type="KEGG" id="aten:116307221"/>
<feature type="compositionally biased region" description="Polar residues" evidence="1">
    <location>
        <begin position="31"/>
        <end position="47"/>
    </location>
</feature>
<protein>
    <submittedName>
        <fullName evidence="3">Uncharacterized protein LOC116307221</fullName>
    </submittedName>
</protein>
<dbReference type="OrthoDB" id="542946at2759"/>
<feature type="compositionally biased region" description="Low complexity" evidence="1">
    <location>
        <begin position="11"/>
        <end position="30"/>
    </location>
</feature>
<evidence type="ECO:0000313" key="3">
    <source>
        <dbReference type="RefSeq" id="XP_031573237.1"/>
    </source>
</evidence>
<accession>A0A6P8J132</accession>
<dbReference type="RefSeq" id="XP_031573237.1">
    <property type="nucleotide sequence ID" value="XM_031717377.1"/>
</dbReference>